<organism evidence="9 10">
    <name type="scientific">Erysiphe pulchra</name>
    <dbReference type="NCBI Taxonomy" id="225359"/>
    <lineage>
        <taxon>Eukaryota</taxon>
        <taxon>Fungi</taxon>
        <taxon>Dikarya</taxon>
        <taxon>Ascomycota</taxon>
        <taxon>Pezizomycotina</taxon>
        <taxon>Leotiomycetes</taxon>
        <taxon>Erysiphales</taxon>
        <taxon>Erysiphaceae</taxon>
        <taxon>Erysiphe</taxon>
    </lineage>
</organism>
<dbReference type="Pfam" id="PF00069">
    <property type="entry name" value="Pkinase"/>
    <property type="match status" value="1"/>
</dbReference>
<dbReference type="InterPro" id="IPR011009">
    <property type="entry name" value="Kinase-like_dom_sf"/>
</dbReference>
<dbReference type="Gene3D" id="2.60.200.20">
    <property type="match status" value="1"/>
</dbReference>
<dbReference type="GO" id="GO:0005524">
    <property type="term" value="F:ATP binding"/>
    <property type="evidence" value="ECO:0007669"/>
    <property type="project" value="UniProtKB-UniRule"/>
</dbReference>
<keyword evidence="2 6" id="KW-0547">Nucleotide-binding</keyword>
<dbReference type="PANTHER" id="PTHR44167:SF29">
    <property type="entry name" value="SERINE_THREONINE PROTEIN KINASE-43"/>
    <property type="match status" value="1"/>
</dbReference>
<keyword evidence="10" id="KW-1185">Reference proteome</keyword>
<comment type="catalytic activity">
    <reaction evidence="4">
        <text>L-threonyl-[protein] + ATP = O-phospho-L-threonyl-[protein] + ADP + H(+)</text>
        <dbReference type="Rhea" id="RHEA:46608"/>
        <dbReference type="Rhea" id="RHEA-COMP:11060"/>
        <dbReference type="Rhea" id="RHEA-COMP:11605"/>
        <dbReference type="ChEBI" id="CHEBI:15378"/>
        <dbReference type="ChEBI" id="CHEBI:30013"/>
        <dbReference type="ChEBI" id="CHEBI:30616"/>
        <dbReference type="ChEBI" id="CHEBI:61977"/>
        <dbReference type="ChEBI" id="CHEBI:456216"/>
        <dbReference type="EC" id="2.7.11.1"/>
    </reaction>
</comment>
<evidence type="ECO:0000256" key="6">
    <source>
        <dbReference type="PROSITE-ProRule" id="PRU10141"/>
    </source>
</evidence>
<name>A0A2S4PSV6_9PEZI</name>
<reference evidence="9 10" key="1">
    <citation type="submission" date="2017-10" db="EMBL/GenBank/DDBJ databases">
        <title>Development of genomic resources for the powdery mildew, Erysiphe pulchra.</title>
        <authorList>
            <person name="Wadl P.A."/>
            <person name="Mack B.M."/>
            <person name="Moore G."/>
            <person name="Beltz S.B."/>
        </authorList>
    </citation>
    <scope>NUCLEOTIDE SEQUENCE [LARGE SCALE GENOMIC DNA]</scope>
    <source>
        <strain evidence="9">Cflorida</strain>
    </source>
</reference>
<comment type="catalytic activity">
    <reaction evidence="5">
        <text>L-seryl-[protein] + ATP = O-phospho-L-seryl-[protein] + ADP + H(+)</text>
        <dbReference type="Rhea" id="RHEA:17989"/>
        <dbReference type="Rhea" id="RHEA-COMP:9863"/>
        <dbReference type="Rhea" id="RHEA-COMP:11604"/>
        <dbReference type="ChEBI" id="CHEBI:15378"/>
        <dbReference type="ChEBI" id="CHEBI:29999"/>
        <dbReference type="ChEBI" id="CHEBI:30616"/>
        <dbReference type="ChEBI" id="CHEBI:83421"/>
        <dbReference type="ChEBI" id="CHEBI:456216"/>
        <dbReference type="EC" id="2.7.11.1"/>
    </reaction>
</comment>
<dbReference type="Gene3D" id="1.10.510.10">
    <property type="entry name" value="Transferase(Phosphotransferase) domain 1"/>
    <property type="match status" value="1"/>
</dbReference>
<dbReference type="PANTHER" id="PTHR44167">
    <property type="entry name" value="OVARIAN-SPECIFIC SERINE/THREONINE-PROTEIN KINASE LOK-RELATED"/>
    <property type="match status" value="1"/>
</dbReference>
<dbReference type="GO" id="GO:0004674">
    <property type="term" value="F:protein serine/threonine kinase activity"/>
    <property type="evidence" value="ECO:0007669"/>
    <property type="project" value="UniProtKB-EC"/>
</dbReference>
<feature type="domain" description="FHA" evidence="7">
    <location>
        <begin position="56"/>
        <end position="116"/>
    </location>
</feature>
<dbReference type="GO" id="GO:0005634">
    <property type="term" value="C:nucleus"/>
    <property type="evidence" value="ECO:0007669"/>
    <property type="project" value="TreeGrafter"/>
</dbReference>
<dbReference type="Pfam" id="PF00498">
    <property type="entry name" value="FHA"/>
    <property type="match status" value="1"/>
</dbReference>
<evidence type="ECO:0000259" key="7">
    <source>
        <dbReference type="PROSITE" id="PS50006"/>
    </source>
</evidence>
<sequence>MTSDVLENFCIPDTNFSVLQNSVKCNDHKEPIGFLICNQQKKFPRKKISIYTGKDVLVGRDATKCECYINDDYISKLHFRIYSVIYEQNKKSNLQPLIYCEDLESTNGTYVNDNCIGRIGHERIGYLLSNGDQIELRPRWHFRFYQPSHQSMVLDKKKLEELQVCEDRFSVSDRVLGKGHYGAVFLAKEKSTSRQLACKIVELDKAADEITKTIQPDPISQRWMNNFHRDGKNLVLREIDILSKLSHPHIINLKEAFYSDTNLYIFTELAPAGDLFSYIESHGGFLTDLHSRVISRQLVLAIKYLHSQGVVHRDIKPENVLIMQTDFGSRVVLTDFGFANKINIGNGRLISRLGTEGFIAPEVEFLNPFDKGYTMSADLWSLGVLTACLLTGSALIPSNDISQLNRHQIANHFNSVRENQIGKRWQSMRSTALQFIKGLLAMVPAQRMSASEALQHPWYTMPATEAAMIEIGHQRVIRSWEQRNGDVKLKKITTHGVSVTSGLNNEFQFMELPDTTLSPYFSLNRHLKGNKMSEPRNSLKNLNGSLFIIAEANRISHRA</sequence>
<evidence type="ECO:0000256" key="4">
    <source>
        <dbReference type="ARBA" id="ARBA00047899"/>
    </source>
</evidence>
<comment type="caution">
    <text evidence="9">The sequence shown here is derived from an EMBL/GenBank/DDBJ whole genome shotgun (WGS) entry which is preliminary data.</text>
</comment>
<comment type="similarity">
    <text evidence="1">Belongs to the protein kinase superfamily. CAMK Ser/Thr protein kinase family. CHEK2 subfamily.</text>
</comment>
<gene>
    <name evidence="9" type="ORF">EPUL_002782</name>
</gene>
<evidence type="ECO:0000256" key="5">
    <source>
        <dbReference type="ARBA" id="ARBA00048679"/>
    </source>
</evidence>
<dbReference type="InterPro" id="IPR008271">
    <property type="entry name" value="Ser/Thr_kinase_AS"/>
</dbReference>
<dbReference type="PROSITE" id="PS50006">
    <property type="entry name" value="FHA_DOMAIN"/>
    <property type="match status" value="1"/>
</dbReference>
<dbReference type="SMART" id="SM00220">
    <property type="entry name" value="S_TKc"/>
    <property type="match status" value="1"/>
</dbReference>
<dbReference type="SMART" id="SM00240">
    <property type="entry name" value="FHA"/>
    <property type="match status" value="1"/>
</dbReference>
<dbReference type="EMBL" id="PEDP01000724">
    <property type="protein sequence ID" value="POS85115.1"/>
    <property type="molecule type" value="Genomic_DNA"/>
</dbReference>
<dbReference type="STRING" id="225359.A0A2S4PSV6"/>
<evidence type="ECO:0000256" key="2">
    <source>
        <dbReference type="ARBA" id="ARBA00022741"/>
    </source>
</evidence>
<evidence type="ECO:0000259" key="8">
    <source>
        <dbReference type="PROSITE" id="PS50011"/>
    </source>
</evidence>
<dbReference type="OrthoDB" id="74764at2759"/>
<dbReference type="SUPFAM" id="SSF49879">
    <property type="entry name" value="SMAD/FHA domain"/>
    <property type="match status" value="1"/>
</dbReference>
<dbReference type="GO" id="GO:0005737">
    <property type="term" value="C:cytoplasm"/>
    <property type="evidence" value="ECO:0007669"/>
    <property type="project" value="TreeGrafter"/>
</dbReference>
<dbReference type="AlphaFoldDB" id="A0A2S4PSV6"/>
<evidence type="ECO:0000256" key="3">
    <source>
        <dbReference type="ARBA" id="ARBA00022840"/>
    </source>
</evidence>
<evidence type="ECO:0000313" key="9">
    <source>
        <dbReference type="EMBL" id="POS85115.1"/>
    </source>
</evidence>
<feature type="domain" description="Protein kinase" evidence="8">
    <location>
        <begin position="170"/>
        <end position="459"/>
    </location>
</feature>
<dbReference type="InterPro" id="IPR017441">
    <property type="entry name" value="Protein_kinase_ATP_BS"/>
</dbReference>
<dbReference type="PROSITE" id="PS00107">
    <property type="entry name" value="PROTEIN_KINASE_ATP"/>
    <property type="match status" value="1"/>
</dbReference>
<dbReference type="InterPro" id="IPR008984">
    <property type="entry name" value="SMAD_FHA_dom_sf"/>
</dbReference>
<feature type="binding site" evidence="6">
    <location>
        <position position="199"/>
    </location>
    <ligand>
        <name>ATP</name>
        <dbReference type="ChEBI" id="CHEBI:30616"/>
    </ligand>
</feature>
<evidence type="ECO:0000313" key="10">
    <source>
        <dbReference type="Proteomes" id="UP000237438"/>
    </source>
</evidence>
<accession>A0A2S4PSV6</accession>
<dbReference type="SUPFAM" id="SSF56112">
    <property type="entry name" value="Protein kinase-like (PK-like)"/>
    <property type="match status" value="1"/>
</dbReference>
<dbReference type="PROSITE" id="PS00108">
    <property type="entry name" value="PROTEIN_KINASE_ST"/>
    <property type="match status" value="1"/>
</dbReference>
<protein>
    <submittedName>
        <fullName evidence="9">Uncharacterized protein</fullName>
    </submittedName>
</protein>
<evidence type="ECO:0000256" key="1">
    <source>
        <dbReference type="ARBA" id="ARBA00005575"/>
    </source>
</evidence>
<dbReference type="InterPro" id="IPR000253">
    <property type="entry name" value="FHA_dom"/>
</dbReference>
<dbReference type="InterPro" id="IPR000719">
    <property type="entry name" value="Prot_kinase_dom"/>
</dbReference>
<keyword evidence="3 6" id="KW-0067">ATP-binding</keyword>
<dbReference type="Proteomes" id="UP000237438">
    <property type="component" value="Unassembled WGS sequence"/>
</dbReference>
<dbReference type="GO" id="GO:0051598">
    <property type="term" value="P:meiotic recombination checkpoint signaling"/>
    <property type="evidence" value="ECO:0007669"/>
    <property type="project" value="TreeGrafter"/>
</dbReference>
<dbReference type="PROSITE" id="PS50011">
    <property type="entry name" value="PROTEIN_KINASE_DOM"/>
    <property type="match status" value="1"/>
</dbReference>
<proteinExistence type="inferred from homology"/>